<feature type="chain" id="PRO_5008620353" description="Sugar-binding protein" evidence="1">
    <location>
        <begin position="19"/>
        <end position="1054"/>
    </location>
</feature>
<dbReference type="Proteomes" id="UP000092651">
    <property type="component" value="Unassembled WGS sequence"/>
</dbReference>
<proteinExistence type="predicted"/>
<accession>A0A1B8ZBQ0</accession>
<protein>
    <recommendedName>
        <fullName evidence="4">Sugar-binding protein</fullName>
    </recommendedName>
</protein>
<dbReference type="OrthoDB" id="9814627at2"/>
<keyword evidence="1" id="KW-0732">Signal</keyword>
<dbReference type="EMBL" id="MAYH01000048">
    <property type="protein sequence ID" value="OCA68976.1"/>
    <property type="molecule type" value="Genomic_DNA"/>
</dbReference>
<dbReference type="AlphaFoldDB" id="A0A1B8ZBQ0"/>
<name>A0A1B8ZBQ0_9FLAO</name>
<sequence length="1054" mass="121366">MKKIILLFGYTFSCLLNAQAGADIPLDRDNIKTLNYEKEFGVDLYSGAVNINIPLQQLKHDNLPLDISLSYDATGVLVNKVSGVVGQNWNLNAGGAITRKIKGMTFDELKYTAGTVQPGLGTVLGWQKGFFDVKGYLNRNNWDSSQNLNEMMDIASSPSGKWKMDTEPDIFYFDFFGKSGFFFMGHDGKWKVSSKDNLTVVDYNENTDLIIPVNEIKRMGWAGNLLSSGYNRKSIGRFVLIDDKGFKYVFGDNDVKSMDINLGNYYDNDIIWSYVMKWNLKKVIDPNSKILYNFEYKTGEYFLRNLYTEANFEISSSIEHENSTVGFSEVVPTDSNFWKMYRGSGYFYKPSYLKKITLFNGETAEFNYIETDAIKYTTSNNYLFDSYNTFNRFWSNAELGRIFTDEIPLTNQYKHKHYLLDEIKFSFINTLINKIKFQYWDATPRVFLGQIVKNSDEKYSFSYNNPYDLPGYMSEKTDMWGYYNGYPTSVSYSGNYKFWENFEANKYSARGSTFPKILYGSLQQITWPTGGSTNFVFEAHSFSQRVTNTYNTFNGALLMEPFRNGGGGLRIKKIINGEKEREFFYNNSFDEMDQNISSGILMYEPLFFARHNVYKVSPDSYNPSVYNSGGTSSANGIKQKSDFFTSNVAYSTVFEKNNNGYIKHTFYDYNDFPDYYVQNGLRPINRISKKNDFSFERGMLKNKIYFDSNLNNILEKNYTYKVITNLTSRAVDYNFFTANWQSYGTSHPIDPGGFWYIPQPGCGNCNSRMDPYLIYYSDKVLDSEFTTEYFKGGRKIESLKKYYYQSPIDLSYSLIDKIEEYPNKNDLSKFKTIKFQYAVDFGTSDSPFTDLQEKNMIGIPLSVTKYNEEQQPIARTETIYGKNSATNNLVLPISIQNIKTGYNYVTDETAISKVTYDLYDAHGRVLQYTDQSGIPTTIIWGYNKSQPIAKIVGATYNYVNANINIESLQDTSDTDIDMASENLFIGLLDDLRKTAAFKDHQITTYTYDPLIGVTSVTGPDGLREYYKYNAQNKLEKVVDVDGNPVEEYKYHFKN</sequence>
<feature type="signal peptide" evidence="1">
    <location>
        <begin position="1"/>
        <end position="18"/>
    </location>
</feature>
<evidence type="ECO:0008006" key="4">
    <source>
        <dbReference type="Google" id="ProtNLM"/>
    </source>
</evidence>
<evidence type="ECO:0000313" key="3">
    <source>
        <dbReference type="Proteomes" id="UP000092651"/>
    </source>
</evidence>
<evidence type="ECO:0000313" key="2">
    <source>
        <dbReference type="EMBL" id="OCA68976.1"/>
    </source>
</evidence>
<gene>
    <name evidence="2" type="ORF">BBI01_17325</name>
</gene>
<reference evidence="2 3" key="1">
    <citation type="submission" date="2016-07" db="EMBL/GenBank/DDBJ databases">
        <authorList>
            <person name="Jeong J.-J."/>
            <person name="Kim D.W."/>
            <person name="Sang M.K."/>
            <person name="Choi I.-G."/>
            <person name="Kim K.D."/>
        </authorList>
    </citation>
    <scope>NUCLEOTIDE SEQUENCE [LARGE SCALE GENOMIC DNA]</scope>
    <source>
        <strain evidence="2 3">UTM-3</strain>
    </source>
</reference>
<keyword evidence="3" id="KW-1185">Reference proteome</keyword>
<dbReference type="RefSeq" id="WP_065396077.1">
    <property type="nucleotide sequence ID" value="NZ_MAYH01000048.1"/>
</dbReference>
<evidence type="ECO:0000256" key="1">
    <source>
        <dbReference type="SAM" id="SignalP"/>
    </source>
</evidence>
<comment type="caution">
    <text evidence="2">The sequence shown here is derived from an EMBL/GenBank/DDBJ whole genome shotgun (WGS) entry which is preliminary data.</text>
</comment>
<organism evidence="2 3">
    <name type="scientific">Chryseobacterium artocarpi</name>
    <dbReference type="NCBI Taxonomy" id="1414727"/>
    <lineage>
        <taxon>Bacteria</taxon>
        <taxon>Pseudomonadati</taxon>
        <taxon>Bacteroidota</taxon>
        <taxon>Flavobacteriia</taxon>
        <taxon>Flavobacteriales</taxon>
        <taxon>Weeksellaceae</taxon>
        <taxon>Chryseobacterium group</taxon>
        <taxon>Chryseobacterium</taxon>
    </lineage>
</organism>
<dbReference type="Gene3D" id="2.180.10.10">
    <property type="entry name" value="RHS repeat-associated core"/>
    <property type="match status" value="1"/>
</dbReference>